<feature type="chain" id="PRO_5039934493" evidence="2">
    <location>
        <begin position="20"/>
        <end position="149"/>
    </location>
</feature>
<evidence type="ECO:0000313" key="3">
    <source>
        <dbReference type="EMBL" id="KAG7371344.1"/>
    </source>
</evidence>
<evidence type="ECO:0000313" key="4">
    <source>
        <dbReference type="Proteomes" id="UP000693970"/>
    </source>
</evidence>
<evidence type="ECO:0000256" key="1">
    <source>
        <dbReference type="SAM" id="MobiDB-lite"/>
    </source>
</evidence>
<feature type="signal peptide" evidence="2">
    <location>
        <begin position="1"/>
        <end position="19"/>
    </location>
</feature>
<protein>
    <submittedName>
        <fullName evidence="3">Uncharacterized protein</fullName>
    </submittedName>
</protein>
<reference evidence="3" key="1">
    <citation type="journal article" date="2021" name="Sci. Rep.">
        <title>Diploid genomic architecture of Nitzschia inconspicua, an elite biomass production diatom.</title>
        <authorList>
            <person name="Oliver A."/>
            <person name="Podell S."/>
            <person name="Pinowska A."/>
            <person name="Traller J.C."/>
            <person name="Smith S.R."/>
            <person name="McClure R."/>
            <person name="Beliaev A."/>
            <person name="Bohutskyi P."/>
            <person name="Hill E.A."/>
            <person name="Rabines A."/>
            <person name="Zheng H."/>
            <person name="Allen L.Z."/>
            <person name="Kuo A."/>
            <person name="Grigoriev I.V."/>
            <person name="Allen A.E."/>
            <person name="Hazlebeck D."/>
            <person name="Allen E.E."/>
        </authorList>
    </citation>
    <scope>NUCLEOTIDE SEQUENCE</scope>
    <source>
        <strain evidence="3">Hildebrandi</strain>
    </source>
</reference>
<feature type="compositionally biased region" description="Basic and acidic residues" evidence="1">
    <location>
        <begin position="86"/>
        <end position="97"/>
    </location>
</feature>
<comment type="caution">
    <text evidence="3">The sequence shown here is derived from an EMBL/GenBank/DDBJ whole genome shotgun (WGS) entry which is preliminary data.</text>
</comment>
<reference evidence="3" key="2">
    <citation type="submission" date="2021-04" db="EMBL/GenBank/DDBJ databases">
        <authorList>
            <person name="Podell S."/>
        </authorList>
    </citation>
    <scope>NUCLEOTIDE SEQUENCE</scope>
    <source>
        <strain evidence="3">Hildebrandi</strain>
    </source>
</reference>
<feature type="compositionally biased region" description="Basic and acidic residues" evidence="1">
    <location>
        <begin position="126"/>
        <end position="149"/>
    </location>
</feature>
<proteinExistence type="predicted"/>
<dbReference type="EMBL" id="JAGRRH010000004">
    <property type="protein sequence ID" value="KAG7371344.1"/>
    <property type="molecule type" value="Genomic_DNA"/>
</dbReference>
<organism evidence="3 4">
    <name type="scientific">Nitzschia inconspicua</name>
    <dbReference type="NCBI Taxonomy" id="303405"/>
    <lineage>
        <taxon>Eukaryota</taxon>
        <taxon>Sar</taxon>
        <taxon>Stramenopiles</taxon>
        <taxon>Ochrophyta</taxon>
        <taxon>Bacillariophyta</taxon>
        <taxon>Bacillariophyceae</taxon>
        <taxon>Bacillariophycidae</taxon>
        <taxon>Bacillariales</taxon>
        <taxon>Bacillariaceae</taxon>
        <taxon>Nitzschia</taxon>
    </lineage>
</organism>
<dbReference type="Proteomes" id="UP000693970">
    <property type="component" value="Unassembled WGS sequence"/>
</dbReference>
<dbReference type="AlphaFoldDB" id="A0A9K3LZM4"/>
<sequence>MKYSFLFVTVAAVFPFGLAQIRGAGQSKEVLRQKSMEMLEGKDYEYNIEFESKSSDQKYRRLLTKTETDPFPKEAEIVKKRKASKTSKEAKSDDAFPKKVLTPKPFKASKLKPSEASKAKSSKASKQSEGKKTKIGFSKDSEKLTKVWN</sequence>
<feature type="region of interest" description="Disordered" evidence="1">
    <location>
        <begin position="73"/>
        <end position="149"/>
    </location>
</feature>
<keyword evidence="4" id="KW-1185">Reference proteome</keyword>
<accession>A0A9K3LZM4</accession>
<name>A0A9K3LZM4_9STRA</name>
<evidence type="ECO:0000256" key="2">
    <source>
        <dbReference type="SAM" id="SignalP"/>
    </source>
</evidence>
<gene>
    <name evidence="3" type="ORF">IV203_019914</name>
</gene>
<keyword evidence="2" id="KW-0732">Signal</keyword>